<reference evidence="2" key="1">
    <citation type="submission" date="2016-10" db="EMBL/GenBank/DDBJ databases">
        <authorList>
            <person name="Varghese N."/>
            <person name="Submissions S."/>
        </authorList>
    </citation>
    <scope>NUCLEOTIDE SEQUENCE [LARGE SCALE GENOMIC DNA]</scope>
    <source>
        <strain evidence="2">CGMCC 1.8946</strain>
    </source>
</reference>
<evidence type="ECO:0000313" key="2">
    <source>
        <dbReference type="Proteomes" id="UP000198601"/>
    </source>
</evidence>
<evidence type="ECO:0000313" key="1">
    <source>
        <dbReference type="EMBL" id="SCW33492.1"/>
    </source>
</evidence>
<dbReference type="InterPro" id="IPR012349">
    <property type="entry name" value="Split_barrel_FMN-bd"/>
</dbReference>
<dbReference type="STRING" id="624147.SAMN04487970_100393"/>
<gene>
    <name evidence="1" type="ORF">SAMN04487970_100393</name>
</gene>
<dbReference type="RefSeq" id="WP_090666789.1">
    <property type="nucleotide sequence ID" value="NZ_FMTT01000003.1"/>
</dbReference>
<organism evidence="1 2">
    <name type="scientific">Paenibacillus tianmuensis</name>
    <dbReference type="NCBI Taxonomy" id="624147"/>
    <lineage>
        <taxon>Bacteria</taxon>
        <taxon>Bacillati</taxon>
        <taxon>Bacillota</taxon>
        <taxon>Bacilli</taxon>
        <taxon>Bacillales</taxon>
        <taxon>Paenibacillaceae</taxon>
        <taxon>Paenibacillus</taxon>
    </lineage>
</organism>
<dbReference type="EMBL" id="FMTT01000003">
    <property type="protein sequence ID" value="SCW33492.1"/>
    <property type="molecule type" value="Genomic_DNA"/>
</dbReference>
<keyword evidence="2" id="KW-1185">Reference proteome</keyword>
<evidence type="ECO:0008006" key="3">
    <source>
        <dbReference type="Google" id="ProtNLM"/>
    </source>
</evidence>
<dbReference type="Proteomes" id="UP000198601">
    <property type="component" value="Unassembled WGS sequence"/>
</dbReference>
<dbReference type="AlphaFoldDB" id="A0A1G4PMK2"/>
<proteinExistence type="predicted"/>
<dbReference type="Gene3D" id="2.30.110.10">
    <property type="entry name" value="Electron Transport, Fmn-binding Protein, Chain A"/>
    <property type="match status" value="1"/>
</dbReference>
<dbReference type="NCBIfam" id="NF005232">
    <property type="entry name" value="PRK06733.1"/>
    <property type="match status" value="1"/>
</dbReference>
<accession>A0A1G4PMK2</accession>
<dbReference type="OrthoDB" id="2381603at2"/>
<sequence length="151" mass="16991">MSKVIAELSPEMVQQLQGQNIVFLNIVNRETGDIYSTCLSWVYAVSPTAIRFAIDAKSDFVQILQQDPRLIMNFIVQETVFSVKGKAAVKVAKTEGLTLKMALIEVTVEEIRDIMFYGGKIVTQPAFVKTYKEDLIKKLDDEMRTALNSLP</sequence>
<protein>
    <recommendedName>
        <fullName evidence="3">Pyridoxamine 5'-phosphate oxidase</fullName>
    </recommendedName>
</protein>
<dbReference type="SUPFAM" id="SSF50475">
    <property type="entry name" value="FMN-binding split barrel"/>
    <property type="match status" value="1"/>
</dbReference>
<name>A0A1G4PMK2_9BACL</name>